<name>A0A7L5DGW2_9BACT</name>
<keyword evidence="2" id="KW-1185">Reference proteome</keyword>
<dbReference type="AlphaFoldDB" id="A0A7L5DGW2"/>
<accession>A0A7L5DGW2</accession>
<dbReference type="Proteomes" id="UP000501128">
    <property type="component" value="Chromosome"/>
</dbReference>
<dbReference type="EMBL" id="CP051677">
    <property type="protein sequence ID" value="QJD77516.1"/>
    <property type="molecule type" value="Genomic_DNA"/>
</dbReference>
<dbReference type="KEGG" id="srho:HH216_03115"/>
<dbReference type="SUPFAM" id="SSF81593">
    <property type="entry name" value="Nucleotidyltransferase substrate binding subunit/domain"/>
    <property type="match status" value="1"/>
</dbReference>
<gene>
    <name evidence="1" type="ORF">HH216_03115</name>
</gene>
<dbReference type="Pfam" id="PF08780">
    <property type="entry name" value="NTase_sub_bind"/>
    <property type="match status" value="1"/>
</dbReference>
<organism evidence="1 2">
    <name type="scientific">Spirosoma rhododendri</name>
    <dbReference type="NCBI Taxonomy" id="2728024"/>
    <lineage>
        <taxon>Bacteria</taxon>
        <taxon>Pseudomonadati</taxon>
        <taxon>Bacteroidota</taxon>
        <taxon>Cytophagia</taxon>
        <taxon>Cytophagales</taxon>
        <taxon>Cytophagaceae</taxon>
        <taxon>Spirosoma</taxon>
    </lineage>
</organism>
<sequence length="144" mass="17072">MEKDVRWKQRFSNFKKAFGQLQEAVSLHSYSKLEQQGLIKCFEFTYELAWNTLKDYLVDQGYTNITGSKDTFRLSNRVGLITNGERWMEMVSSRNATSHTYDEATANRIAETIRQEYFYDFEHLLTVFNELLIDDMEPKKNDIE</sequence>
<dbReference type="NCBIfam" id="TIGR01987">
    <property type="entry name" value="HI0074"/>
    <property type="match status" value="1"/>
</dbReference>
<proteinExistence type="predicted"/>
<reference evidence="1 2" key="1">
    <citation type="submission" date="2020-04" db="EMBL/GenBank/DDBJ databases">
        <title>Genome sequencing of novel species.</title>
        <authorList>
            <person name="Heo J."/>
            <person name="Kim S.-J."/>
            <person name="Kim J.-S."/>
            <person name="Hong S.-B."/>
            <person name="Kwon S.-W."/>
        </authorList>
    </citation>
    <scope>NUCLEOTIDE SEQUENCE [LARGE SCALE GENOMIC DNA]</scope>
    <source>
        <strain evidence="1 2">CJU-R4</strain>
    </source>
</reference>
<evidence type="ECO:0000313" key="2">
    <source>
        <dbReference type="Proteomes" id="UP000501128"/>
    </source>
</evidence>
<protein>
    <submittedName>
        <fullName evidence="1">DUF86 domain-containing protein</fullName>
    </submittedName>
</protein>
<evidence type="ECO:0000313" key="1">
    <source>
        <dbReference type="EMBL" id="QJD77516.1"/>
    </source>
</evidence>
<dbReference type="Gene3D" id="1.20.120.330">
    <property type="entry name" value="Nucleotidyltransferases domain 2"/>
    <property type="match status" value="1"/>
</dbReference>
<dbReference type="RefSeq" id="WP_169549459.1">
    <property type="nucleotide sequence ID" value="NZ_CP051677.1"/>
</dbReference>
<dbReference type="InterPro" id="IPR010235">
    <property type="entry name" value="HepT"/>
</dbReference>